<reference evidence="2 3" key="1">
    <citation type="submission" date="2015-05" db="EMBL/GenBank/DDBJ databases">
        <authorList>
            <person name="Rovetto F."/>
            <person name="Cocolin L."/>
            <person name="Illeghems K."/>
            <person name="Van Nieuwerburgh F."/>
            <person name="Houf K."/>
        </authorList>
    </citation>
    <scope>NUCLEOTIDE SEQUENCE [LARGE SCALE GENOMIC DNA]</scope>
    <source>
        <strain evidence="2 3">117434</strain>
    </source>
</reference>
<keyword evidence="3" id="KW-1185">Reference proteome</keyword>
<comment type="caution">
    <text evidence="2">The sequence shown here is derived from an EMBL/GenBank/DDBJ whole genome shotgun (WGS) entry which is preliminary data.</text>
</comment>
<dbReference type="Proteomes" id="UP000093159">
    <property type="component" value="Unassembled WGS sequence"/>
</dbReference>
<keyword evidence="1" id="KW-1133">Transmembrane helix</keyword>
<feature type="transmembrane region" description="Helical" evidence="1">
    <location>
        <begin position="6"/>
        <end position="28"/>
    </location>
</feature>
<evidence type="ECO:0000313" key="2">
    <source>
        <dbReference type="EMBL" id="OCL90825.1"/>
    </source>
</evidence>
<keyword evidence="1" id="KW-0472">Membrane</keyword>
<organism evidence="2 3">
    <name type="scientific">Arcobacter porcinus</name>
    <dbReference type="NCBI Taxonomy" id="1935204"/>
    <lineage>
        <taxon>Bacteria</taxon>
        <taxon>Pseudomonadati</taxon>
        <taxon>Campylobacterota</taxon>
        <taxon>Epsilonproteobacteria</taxon>
        <taxon>Campylobacterales</taxon>
        <taxon>Arcobacteraceae</taxon>
        <taxon>Arcobacter</taxon>
    </lineage>
</organism>
<proteinExistence type="predicted"/>
<protein>
    <recommendedName>
        <fullName evidence="4">DUF4760 domain-containing protein</fullName>
    </recommendedName>
</protein>
<sequence length="182" mass="21332">MDLSTKISLGFDIATAISIMGAAIAFIVNMKKENMIKIEGEQEAERVRKLMEVQEIISLNTSEFMRVFGPYSEESQDVKANVLKKTHLTIISLYKKFMSIIPREDLKSFKLLLNYDMEKFNEARYLIILIDLEKSLLLRIRKIMNQEEPTESIKEINDYVELYYKGYKDLKDKITKEDTKKK</sequence>
<evidence type="ECO:0008006" key="4">
    <source>
        <dbReference type="Google" id="ProtNLM"/>
    </source>
</evidence>
<gene>
    <name evidence="2" type="ORF">AAX28_01644</name>
</gene>
<evidence type="ECO:0000256" key="1">
    <source>
        <dbReference type="SAM" id="Phobius"/>
    </source>
</evidence>
<accession>A0ABX2YB12</accession>
<keyword evidence="1" id="KW-0812">Transmembrane</keyword>
<dbReference type="EMBL" id="LDIR01000003">
    <property type="protein sequence ID" value="OCL90825.1"/>
    <property type="molecule type" value="Genomic_DNA"/>
</dbReference>
<evidence type="ECO:0000313" key="3">
    <source>
        <dbReference type="Proteomes" id="UP000093159"/>
    </source>
</evidence>
<name>A0ABX2YB12_9BACT</name>
<dbReference type="RefSeq" id="WP_066179463.1">
    <property type="nucleotide sequence ID" value="NZ_LDIR01000003.1"/>
</dbReference>